<evidence type="ECO:0000313" key="3">
    <source>
        <dbReference type="Proteomes" id="UP000031518"/>
    </source>
</evidence>
<feature type="domain" description="Tc1-like transposase DDE" evidence="1">
    <location>
        <begin position="78"/>
        <end position="126"/>
    </location>
</feature>
<name>A0A0B6WXE8_9BACT</name>
<gene>
    <name evidence="2" type="ORF">PYK22_01411</name>
</gene>
<dbReference type="Pfam" id="PF13358">
    <property type="entry name" value="DDE_3"/>
    <property type="match status" value="1"/>
</dbReference>
<dbReference type="RefSeq" id="WP_041975412.1">
    <property type="nucleotide sequence ID" value="NZ_CBXV010000004.1"/>
</dbReference>
<accession>A0A0B6WXE8</accession>
<evidence type="ECO:0000259" key="1">
    <source>
        <dbReference type="Pfam" id="PF13358"/>
    </source>
</evidence>
<proteinExistence type="predicted"/>
<organism evidence="2 3">
    <name type="scientific">Pyrinomonas methylaliphatogenes</name>
    <dbReference type="NCBI Taxonomy" id="454194"/>
    <lineage>
        <taxon>Bacteria</taxon>
        <taxon>Pseudomonadati</taxon>
        <taxon>Acidobacteriota</taxon>
        <taxon>Blastocatellia</taxon>
        <taxon>Blastocatellales</taxon>
        <taxon>Pyrinomonadaceae</taxon>
        <taxon>Pyrinomonas</taxon>
    </lineage>
</organism>
<dbReference type="GO" id="GO:0004519">
    <property type="term" value="F:endonuclease activity"/>
    <property type="evidence" value="ECO:0007669"/>
    <property type="project" value="UniProtKB-KW"/>
</dbReference>
<dbReference type="AlphaFoldDB" id="A0A0B6WXE8"/>
<dbReference type="GO" id="GO:0003676">
    <property type="term" value="F:nucleic acid binding"/>
    <property type="evidence" value="ECO:0007669"/>
    <property type="project" value="InterPro"/>
</dbReference>
<protein>
    <submittedName>
        <fullName evidence="2">DDE superfamily endonuclease</fullName>
    </submittedName>
</protein>
<dbReference type="Gene3D" id="3.30.420.10">
    <property type="entry name" value="Ribonuclease H-like superfamily/Ribonuclease H"/>
    <property type="match status" value="1"/>
</dbReference>
<dbReference type="EMBL" id="CBXV010000004">
    <property type="protein sequence ID" value="CDM65412.1"/>
    <property type="molecule type" value="Genomic_DNA"/>
</dbReference>
<keyword evidence="2" id="KW-0540">Nuclease</keyword>
<keyword evidence="2" id="KW-0255">Endonuclease</keyword>
<sequence length="128" mass="14368">MPTGYTWARIGERKIVPYEAPEGRRVNVVGALFPFDPAGSRLIFESRCKGACPVRRQRPPALRRESGGAAPVLPDGYRRERPLVIALDNYSVHHSQLVKDKMPVLEAAGVRFFFLPPYSPEMNAIEPH</sequence>
<reference evidence="2 3" key="1">
    <citation type="submission" date="2013-12" db="EMBL/GenBank/DDBJ databases">
        <authorList>
            <person name="Stott M."/>
        </authorList>
    </citation>
    <scope>NUCLEOTIDE SEQUENCE [LARGE SCALE GENOMIC DNA]</scope>
    <source>
        <strain evidence="2 3">K22</strain>
    </source>
</reference>
<dbReference type="STRING" id="454194.PYK22_01411"/>
<dbReference type="InterPro" id="IPR036397">
    <property type="entry name" value="RNaseH_sf"/>
</dbReference>
<dbReference type="OrthoDB" id="286470at2"/>
<dbReference type="Proteomes" id="UP000031518">
    <property type="component" value="Unassembled WGS sequence"/>
</dbReference>
<reference evidence="2 3" key="2">
    <citation type="submission" date="2015-01" db="EMBL/GenBank/DDBJ databases">
        <title>Complete genome sequence of Pyrinomonas methylaliphatogenes type strain K22T.</title>
        <authorList>
            <person name="Lee K.C.Y."/>
            <person name="Power J.F."/>
            <person name="Dunfield P.F."/>
            <person name="Morgan X.C."/>
            <person name="Huttenhower C."/>
            <person name="Stott M.B."/>
        </authorList>
    </citation>
    <scope>NUCLEOTIDE SEQUENCE [LARGE SCALE GENOMIC DNA]</scope>
    <source>
        <strain evidence="2 3">K22</strain>
    </source>
</reference>
<keyword evidence="2" id="KW-0378">Hydrolase</keyword>
<dbReference type="InterPro" id="IPR038717">
    <property type="entry name" value="Tc1-like_DDE_dom"/>
</dbReference>
<keyword evidence="3" id="KW-1185">Reference proteome</keyword>
<evidence type="ECO:0000313" key="2">
    <source>
        <dbReference type="EMBL" id="CDM65412.1"/>
    </source>
</evidence>